<keyword evidence="3" id="KW-1185">Reference proteome</keyword>
<dbReference type="EMBL" id="CAXDID020000052">
    <property type="protein sequence ID" value="CAL6005842.1"/>
    <property type="molecule type" value="Genomic_DNA"/>
</dbReference>
<sequence>MNGVLTALVQQKQETLIQHKKDLESGMKRLRSRQELNEIRTYQVLYNKQVQGIVLQKAKAIVSYNNMRFKLQQSKKNGTLKEKIKSFNGRQTKLMKLNMNMIILHIIK</sequence>
<comment type="caution">
    <text evidence="1">The sequence shown here is derived from an EMBL/GenBank/DDBJ whole genome shotgun (WGS) entry which is preliminary data.</text>
</comment>
<evidence type="ECO:0000313" key="2">
    <source>
        <dbReference type="EMBL" id="CAL6005842.1"/>
    </source>
</evidence>
<evidence type="ECO:0000313" key="3">
    <source>
        <dbReference type="Proteomes" id="UP001642409"/>
    </source>
</evidence>
<name>A0AA86P5R8_9EUKA</name>
<proteinExistence type="predicted"/>
<organism evidence="1">
    <name type="scientific">Hexamita inflata</name>
    <dbReference type="NCBI Taxonomy" id="28002"/>
    <lineage>
        <taxon>Eukaryota</taxon>
        <taxon>Metamonada</taxon>
        <taxon>Diplomonadida</taxon>
        <taxon>Hexamitidae</taxon>
        <taxon>Hexamitinae</taxon>
        <taxon>Hexamita</taxon>
    </lineage>
</organism>
<dbReference type="EMBL" id="CATOUU010000517">
    <property type="protein sequence ID" value="CAI9932504.1"/>
    <property type="molecule type" value="Genomic_DNA"/>
</dbReference>
<accession>A0AA86P5R8</accession>
<dbReference type="AlphaFoldDB" id="A0AA86P5R8"/>
<reference evidence="2 3" key="2">
    <citation type="submission" date="2024-07" db="EMBL/GenBank/DDBJ databases">
        <authorList>
            <person name="Akdeniz Z."/>
        </authorList>
    </citation>
    <scope>NUCLEOTIDE SEQUENCE [LARGE SCALE GENOMIC DNA]</scope>
</reference>
<gene>
    <name evidence="2" type="ORF">HINF_LOCUS19768</name>
    <name evidence="1" type="ORF">HINF_LOCUS20149</name>
</gene>
<reference evidence="1" key="1">
    <citation type="submission" date="2023-06" db="EMBL/GenBank/DDBJ databases">
        <authorList>
            <person name="Kurt Z."/>
        </authorList>
    </citation>
    <scope>NUCLEOTIDE SEQUENCE</scope>
</reference>
<dbReference type="Proteomes" id="UP001642409">
    <property type="component" value="Unassembled WGS sequence"/>
</dbReference>
<evidence type="ECO:0000313" key="1">
    <source>
        <dbReference type="EMBL" id="CAI9932504.1"/>
    </source>
</evidence>
<protein>
    <submittedName>
        <fullName evidence="2">Hypothetical_protein</fullName>
    </submittedName>
</protein>